<dbReference type="SMART" id="SM00448">
    <property type="entry name" value="REC"/>
    <property type="match status" value="1"/>
</dbReference>
<dbReference type="InterPro" id="IPR000792">
    <property type="entry name" value="Tscrpt_reg_LuxR_C"/>
</dbReference>
<keyword evidence="2 6" id="KW-0238">DNA-binding</keyword>
<dbReference type="InterPro" id="IPR058245">
    <property type="entry name" value="NreC/VraR/RcsB-like_REC"/>
</dbReference>
<dbReference type="PROSITE" id="PS00622">
    <property type="entry name" value="HTH_LUXR_1"/>
    <property type="match status" value="1"/>
</dbReference>
<feature type="domain" description="Response regulatory" evidence="5">
    <location>
        <begin position="9"/>
        <end position="123"/>
    </location>
</feature>
<accession>A0ABQ4BYZ4</accession>
<dbReference type="PANTHER" id="PTHR43214">
    <property type="entry name" value="TWO-COMPONENT RESPONSE REGULATOR"/>
    <property type="match status" value="1"/>
</dbReference>
<dbReference type="Pfam" id="PF00196">
    <property type="entry name" value="GerE"/>
    <property type="match status" value="1"/>
</dbReference>
<dbReference type="PROSITE" id="PS50110">
    <property type="entry name" value="RESPONSE_REGULATORY"/>
    <property type="match status" value="1"/>
</dbReference>
<name>A0ABQ4BYZ4_9ACTN</name>
<dbReference type="PRINTS" id="PR00038">
    <property type="entry name" value="HTHLUXR"/>
</dbReference>
<dbReference type="Pfam" id="PF00072">
    <property type="entry name" value="Response_reg"/>
    <property type="match status" value="1"/>
</dbReference>
<dbReference type="PROSITE" id="PS50043">
    <property type="entry name" value="HTH_LUXR_2"/>
    <property type="match status" value="1"/>
</dbReference>
<evidence type="ECO:0000259" key="5">
    <source>
        <dbReference type="PROSITE" id="PS50110"/>
    </source>
</evidence>
<dbReference type="InterPro" id="IPR001789">
    <property type="entry name" value="Sig_transdc_resp-reg_receiver"/>
</dbReference>
<evidence type="ECO:0000256" key="2">
    <source>
        <dbReference type="ARBA" id="ARBA00023125"/>
    </source>
</evidence>
<dbReference type="InterPro" id="IPR011006">
    <property type="entry name" value="CheY-like_superfamily"/>
</dbReference>
<dbReference type="SUPFAM" id="SSF46894">
    <property type="entry name" value="C-terminal effector domain of the bipartite response regulators"/>
    <property type="match status" value="1"/>
</dbReference>
<dbReference type="CDD" id="cd17535">
    <property type="entry name" value="REC_NarL-like"/>
    <property type="match status" value="1"/>
</dbReference>
<keyword evidence="7" id="KW-1185">Reference proteome</keyword>
<dbReference type="SUPFAM" id="SSF52172">
    <property type="entry name" value="CheY-like"/>
    <property type="match status" value="1"/>
</dbReference>
<reference evidence="6 7" key="1">
    <citation type="submission" date="2021-01" db="EMBL/GenBank/DDBJ databases">
        <title>Whole genome shotgun sequence of Asanoa iriomotensis NBRC 100142.</title>
        <authorList>
            <person name="Komaki H."/>
            <person name="Tamura T."/>
        </authorList>
    </citation>
    <scope>NUCLEOTIDE SEQUENCE [LARGE SCALE GENOMIC DNA]</scope>
    <source>
        <strain evidence="6 7">NBRC 100142</strain>
    </source>
</reference>
<dbReference type="InterPro" id="IPR016032">
    <property type="entry name" value="Sig_transdc_resp-reg_C-effctor"/>
</dbReference>
<evidence type="ECO:0000256" key="1">
    <source>
        <dbReference type="ARBA" id="ARBA00022553"/>
    </source>
</evidence>
<organism evidence="6 7">
    <name type="scientific">Asanoa iriomotensis</name>
    <dbReference type="NCBI Taxonomy" id="234613"/>
    <lineage>
        <taxon>Bacteria</taxon>
        <taxon>Bacillati</taxon>
        <taxon>Actinomycetota</taxon>
        <taxon>Actinomycetes</taxon>
        <taxon>Micromonosporales</taxon>
        <taxon>Micromonosporaceae</taxon>
        <taxon>Asanoa</taxon>
    </lineage>
</organism>
<evidence type="ECO:0000256" key="3">
    <source>
        <dbReference type="PROSITE-ProRule" id="PRU00169"/>
    </source>
</evidence>
<evidence type="ECO:0000313" key="7">
    <source>
        <dbReference type="Proteomes" id="UP000624325"/>
    </source>
</evidence>
<feature type="domain" description="HTH luxR-type" evidence="4">
    <location>
        <begin position="146"/>
        <end position="211"/>
    </location>
</feature>
<evidence type="ECO:0000259" key="4">
    <source>
        <dbReference type="PROSITE" id="PS50043"/>
    </source>
</evidence>
<dbReference type="EMBL" id="BONC01000009">
    <property type="protein sequence ID" value="GIF55745.1"/>
    <property type="molecule type" value="Genomic_DNA"/>
</dbReference>
<dbReference type="InterPro" id="IPR039420">
    <property type="entry name" value="WalR-like"/>
</dbReference>
<dbReference type="RefSeq" id="WP_203701549.1">
    <property type="nucleotide sequence ID" value="NZ_BAAALU010000010.1"/>
</dbReference>
<comment type="caution">
    <text evidence="6">The sequence shown here is derived from an EMBL/GenBank/DDBJ whole genome shotgun (WGS) entry which is preliminary data.</text>
</comment>
<dbReference type="Gene3D" id="3.40.50.2300">
    <property type="match status" value="1"/>
</dbReference>
<sequence>MSDSARPLRVVVADDHPVFLSGLRLLIDTSPGLECAGTAATGAEAIALSATADVVVLDLHMPGVNGVDAARAIAAARAEVAVLMLTMMDDDESVFAALRAGARGYLLKDAQPAEIVHAIHTVAAGAAVFGPRIAQRIIAHFAVPRTPDGLAELTPREREILRLLADGHTNAAIAAQLHLSPKTVRNHVSNVFAKLHVTGRAEAMLHARRAGLGTP</sequence>
<dbReference type="Proteomes" id="UP000624325">
    <property type="component" value="Unassembled WGS sequence"/>
</dbReference>
<dbReference type="CDD" id="cd06170">
    <property type="entry name" value="LuxR_C_like"/>
    <property type="match status" value="1"/>
</dbReference>
<keyword evidence="1 3" id="KW-0597">Phosphoprotein</keyword>
<protein>
    <submittedName>
        <fullName evidence="6">DNA-binding response regulator</fullName>
    </submittedName>
</protein>
<dbReference type="SMART" id="SM00421">
    <property type="entry name" value="HTH_LUXR"/>
    <property type="match status" value="1"/>
</dbReference>
<feature type="modified residue" description="4-aspartylphosphate" evidence="3">
    <location>
        <position position="58"/>
    </location>
</feature>
<proteinExistence type="predicted"/>
<gene>
    <name evidence="6" type="ORF">Air01nite_18400</name>
</gene>
<dbReference type="GO" id="GO:0003677">
    <property type="term" value="F:DNA binding"/>
    <property type="evidence" value="ECO:0007669"/>
    <property type="project" value="UniProtKB-KW"/>
</dbReference>
<evidence type="ECO:0000313" key="6">
    <source>
        <dbReference type="EMBL" id="GIF55745.1"/>
    </source>
</evidence>